<accession>A0ABT0KI33</accession>
<reference evidence="7" key="1">
    <citation type="submission" date="2021-04" db="EMBL/GenBank/DDBJ databases">
        <title>Genome sequence of Serratia sp. arafor3.</title>
        <authorList>
            <person name="Besaury L."/>
        </authorList>
    </citation>
    <scope>NUCLEOTIDE SEQUENCE</scope>
    <source>
        <strain evidence="7">Arafor3</strain>
    </source>
</reference>
<dbReference type="InterPro" id="IPR008966">
    <property type="entry name" value="Adhesion_dom_sf"/>
</dbReference>
<dbReference type="Proteomes" id="UP001165275">
    <property type="component" value="Unassembled WGS sequence"/>
</dbReference>
<comment type="similarity">
    <text evidence="2">Belongs to the fimbrial protein family.</text>
</comment>
<feature type="domain" description="Fimbrial-type adhesion" evidence="6">
    <location>
        <begin position="29"/>
        <end position="175"/>
    </location>
</feature>
<evidence type="ECO:0000256" key="5">
    <source>
        <dbReference type="SAM" id="SignalP"/>
    </source>
</evidence>
<comment type="subcellular location">
    <subcellularLocation>
        <location evidence="1">Fimbrium</location>
    </subcellularLocation>
</comment>
<evidence type="ECO:0000259" key="6">
    <source>
        <dbReference type="Pfam" id="PF00419"/>
    </source>
</evidence>
<comment type="caution">
    <text evidence="7">The sequence shown here is derived from an EMBL/GenBank/DDBJ whole genome shotgun (WGS) entry which is preliminary data.</text>
</comment>
<name>A0ABT0KI33_9GAMM</name>
<evidence type="ECO:0000313" key="8">
    <source>
        <dbReference type="Proteomes" id="UP001165275"/>
    </source>
</evidence>
<dbReference type="PANTHER" id="PTHR33420:SF12">
    <property type="entry name" value="FIMBRIN-LIKE PROTEIN FIMI-RELATED"/>
    <property type="match status" value="1"/>
</dbReference>
<dbReference type="Pfam" id="PF00419">
    <property type="entry name" value="Fimbrial"/>
    <property type="match status" value="1"/>
</dbReference>
<evidence type="ECO:0000256" key="2">
    <source>
        <dbReference type="ARBA" id="ARBA00006671"/>
    </source>
</evidence>
<dbReference type="EMBL" id="JAGQDC010000029">
    <property type="protein sequence ID" value="MCL1031685.1"/>
    <property type="molecule type" value="Genomic_DNA"/>
</dbReference>
<dbReference type="PANTHER" id="PTHR33420">
    <property type="entry name" value="FIMBRIAL SUBUNIT ELFA-RELATED"/>
    <property type="match status" value="1"/>
</dbReference>
<organism evidence="7 8">
    <name type="scientific">Serratia silvae</name>
    <dbReference type="NCBI Taxonomy" id="2824122"/>
    <lineage>
        <taxon>Bacteria</taxon>
        <taxon>Pseudomonadati</taxon>
        <taxon>Pseudomonadota</taxon>
        <taxon>Gammaproteobacteria</taxon>
        <taxon>Enterobacterales</taxon>
        <taxon>Yersiniaceae</taxon>
        <taxon>Serratia</taxon>
    </lineage>
</organism>
<dbReference type="InterPro" id="IPR050263">
    <property type="entry name" value="Bact_Fimbrial_Adh_Pro"/>
</dbReference>
<evidence type="ECO:0000313" key="7">
    <source>
        <dbReference type="EMBL" id="MCL1031685.1"/>
    </source>
</evidence>
<evidence type="ECO:0000256" key="4">
    <source>
        <dbReference type="ARBA" id="ARBA00023263"/>
    </source>
</evidence>
<keyword evidence="3 5" id="KW-0732">Signal</keyword>
<dbReference type="InterPro" id="IPR000259">
    <property type="entry name" value="Adhesion_dom_fimbrial"/>
</dbReference>
<evidence type="ECO:0000256" key="1">
    <source>
        <dbReference type="ARBA" id="ARBA00004561"/>
    </source>
</evidence>
<sequence>MKKNLIAIAVLAASALTTHVATAANGTVNFTGKIIPDGCDVTTSTKNLNVPMDTVAVNAFDGAGSSPAAGSKTFELHLENCPASITAAAISFDGISATGDDTVLALTDGPNTATGVGIQISDAKGKVVPLHQPSSSYDLTSTGINVLKFVARYYAVAATVTDGDANAVTNFTIVYP</sequence>
<proteinExistence type="inferred from homology"/>
<dbReference type="InterPro" id="IPR036937">
    <property type="entry name" value="Adhesion_dom_fimbrial_sf"/>
</dbReference>
<feature type="chain" id="PRO_5047214445" evidence="5">
    <location>
        <begin position="24"/>
        <end position="176"/>
    </location>
</feature>
<feature type="signal peptide" evidence="5">
    <location>
        <begin position="1"/>
        <end position="23"/>
    </location>
</feature>
<keyword evidence="8" id="KW-1185">Reference proteome</keyword>
<evidence type="ECO:0000256" key="3">
    <source>
        <dbReference type="ARBA" id="ARBA00022729"/>
    </source>
</evidence>
<protein>
    <submittedName>
        <fullName evidence="7">Fimbrial protein</fullName>
    </submittedName>
</protein>
<dbReference type="RefSeq" id="WP_248947648.1">
    <property type="nucleotide sequence ID" value="NZ_CBCSGY010000020.1"/>
</dbReference>
<dbReference type="SUPFAM" id="SSF49401">
    <property type="entry name" value="Bacterial adhesins"/>
    <property type="match status" value="1"/>
</dbReference>
<gene>
    <name evidence="7" type="ORF">KAJ71_22055</name>
</gene>
<keyword evidence="4" id="KW-0281">Fimbrium</keyword>
<dbReference type="Gene3D" id="2.60.40.1090">
    <property type="entry name" value="Fimbrial-type adhesion domain"/>
    <property type="match status" value="1"/>
</dbReference>